<feature type="compositionally biased region" description="Acidic residues" evidence="2">
    <location>
        <begin position="206"/>
        <end position="222"/>
    </location>
</feature>
<protein>
    <recommendedName>
        <fullName evidence="1">RNA-directed DNA polymerase</fullName>
        <ecNumber evidence="1">2.7.7.49</ecNumber>
    </recommendedName>
</protein>
<dbReference type="Gene3D" id="1.10.340.70">
    <property type="match status" value="1"/>
</dbReference>
<dbReference type="EMBL" id="JAWZYT010000531">
    <property type="protein sequence ID" value="KAK4322239.1"/>
    <property type="molecule type" value="Genomic_DNA"/>
</dbReference>
<sequence length="277" mass="32151">MLSPTCKNYWSQWDLFRLNNGLFERQWETPDGLVKYWQLVVPKKLRSKILNESHNQITSGHLEVKKTLGRLRQIFYWIRMLKSGVGPVMCAVPRRDPRSVVMLLSSCTRHFQLCEASGDNVWFYTPRRNKGRSPKLQSPWEGPYTVLDRLLDVTYQIRGGRKSRPRLVHVNHLWQYHGPGQYSWDGSEESCSPTDEDVEKDIGVEVQEDGDGLPSEEVDQQEDGIGLPRKGVDQQEDQDLQGTDCVKEQGECQERQTKRPNKFNLYSSGDVIHRQYV</sequence>
<dbReference type="AlphaFoldDB" id="A0AAE1Q8E2"/>
<evidence type="ECO:0000313" key="5">
    <source>
        <dbReference type="EMBL" id="KAK4322239.1"/>
    </source>
</evidence>
<evidence type="ECO:0000313" key="6">
    <source>
        <dbReference type="Proteomes" id="UP001292094"/>
    </source>
</evidence>
<reference evidence="5" key="1">
    <citation type="submission" date="2023-11" db="EMBL/GenBank/DDBJ databases">
        <title>Genome assemblies of two species of porcelain crab, Petrolisthes cinctipes and Petrolisthes manimaculis (Anomura: Porcellanidae).</title>
        <authorList>
            <person name="Angst P."/>
        </authorList>
    </citation>
    <scope>NUCLEOTIDE SEQUENCE</scope>
    <source>
        <strain evidence="5">PB745_02</strain>
        <tissue evidence="5">Gill</tissue>
    </source>
</reference>
<name>A0AAE1Q8E2_9EUCA</name>
<feature type="domain" description="Integrase zinc-binding" evidence="3">
    <location>
        <begin position="41"/>
        <end position="82"/>
    </location>
</feature>
<accession>A0AAE1Q8E2</accession>
<dbReference type="PANTHER" id="PTHR37984">
    <property type="entry name" value="PROTEIN CBG26694"/>
    <property type="match status" value="1"/>
</dbReference>
<feature type="region of interest" description="Disordered" evidence="2">
    <location>
        <begin position="206"/>
        <end position="241"/>
    </location>
</feature>
<dbReference type="InterPro" id="IPR050951">
    <property type="entry name" value="Retrovirus_Pol_polyprotein"/>
</dbReference>
<gene>
    <name evidence="5" type="ORF">Pmani_007035</name>
</gene>
<dbReference type="InterPro" id="IPR054465">
    <property type="entry name" value="Integrase_p58-like_C"/>
</dbReference>
<dbReference type="InterPro" id="IPR041588">
    <property type="entry name" value="Integrase_H2C2"/>
</dbReference>
<dbReference type="Pfam" id="PF17921">
    <property type="entry name" value="Integrase_H2C2"/>
    <property type="match status" value="1"/>
</dbReference>
<dbReference type="Proteomes" id="UP001292094">
    <property type="component" value="Unassembled WGS sequence"/>
</dbReference>
<dbReference type="PANTHER" id="PTHR37984:SF15">
    <property type="entry name" value="INTEGRASE CATALYTIC DOMAIN-CONTAINING PROTEIN"/>
    <property type="match status" value="1"/>
</dbReference>
<dbReference type="FunFam" id="1.10.340.70:FF:000001">
    <property type="entry name" value="Retrovirus-related Pol polyprotein from transposon gypsy-like Protein"/>
    <property type="match status" value="1"/>
</dbReference>
<evidence type="ECO:0000259" key="3">
    <source>
        <dbReference type="Pfam" id="PF17921"/>
    </source>
</evidence>
<feature type="domain" description="Integrase p58-like C-terminal" evidence="4">
    <location>
        <begin position="142"/>
        <end position="174"/>
    </location>
</feature>
<evidence type="ECO:0000256" key="2">
    <source>
        <dbReference type="SAM" id="MobiDB-lite"/>
    </source>
</evidence>
<dbReference type="EC" id="2.7.7.49" evidence="1"/>
<keyword evidence="6" id="KW-1185">Reference proteome</keyword>
<evidence type="ECO:0000259" key="4">
    <source>
        <dbReference type="Pfam" id="PF22938"/>
    </source>
</evidence>
<organism evidence="5 6">
    <name type="scientific">Petrolisthes manimaculis</name>
    <dbReference type="NCBI Taxonomy" id="1843537"/>
    <lineage>
        <taxon>Eukaryota</taxon>
        <taxon>Metazoa</taxon>
        <taxon>Ecdysozoa</taxon>
        <taxon>Arthropoda</taxon>
        <taxon>Crustacea</taxon>
        <taxon>Multicrustacea</taxon>
        <taxon>Malacostraca</taxon>
        <taxon>Eumalacostraca</taxon>
        <taxon>Eucarida</taxon>
        <taxon>Decapoda</taxon>
        <taxon>Pleocyemata</taxon>
        <taxon>Anomura</taxon>
        <taxon>Galatheoidea</taxon>
        <taxon>Porcellanidae</taxon>
        <taxon>Petrolisthes</taxon>
    </lineage>
</organism>
<evidence type="ECO:0000256" key="1">
    <source>
        <dbReference type="ARBA" id="ARBA00012493"/>
    </source>
</evidence>
<dbReference type="Pfam" id="PF22938">
    <property type="entry name" value="Integrase_p58_C"/>
    <property type="match status" value="1"/>
</dbReference>
<proteinExistence type="predicted"/>
<dbReference type="GO" id="GO:0003964">
    <property type="term" value="F:RNA-directed DNA polymerase activity"/>
    <property type="evidence" value="ECO:0007669"/>
    <property type="project" value="UniProtKB-EC"/>
</dbReference>
<comment type="caution">
    <text evidence="5">The sequence shown here is derived from an EMBL/GenBank/DDBJ whole genome shotgun (WGS) entry which is preliminary data.</text>
</comment>